<dbReference type="Proteomes" id="UP000241071">
    <property type="component" value="Segment"/>
</dbReference>
<dbReference type="InterPro" id="IPR037151">
    <property type="entry name" value="AlkB-like_sf"/>
</dbReference>
<sequence length="257" mass="29414">MKILMSGTYTITFGDQAENHVGMQKIGSLSNHGYNLSDLINIRNYLSDRNIKSDIFDLNYVLEKLDIQPDDEAYILVIHNGVNELINKTASSDIFEELKNLSWDNKALMYGRVVNKNARHNLCFGDISQKPNYEKGRGTIINFKLVPVLKILKEKIYKITGDNLVAEGNYYYDINKCGIGYHGDSERRKVIGVRIGKTIPLVYQWYYQSKPIGEPIIFELGDGDIYIMSEKATGNDWKYKNKYTLRHAAGCSKYTNL</sequence>
<name>M1PAV2_9VIRU</name>
<evidence type="ECO:0000313" key="2">
    <source>
        <dbReference type="Proteomes" id="UP000241071"/>
    </source>
</evidence>
<reference evidence="1 2" key="1">
    <citation type="submission" date="2012-10" db="EMBL/GenBank/DDBJ databases">
        <title>Complete genome sequence of Moumouvirus goulette.</title>
        <authorList>
            <person name="Fournous G."/>
            <person name="Bougalmi M."/>
            <person name="Colson P."/>
        </authorList>
    </citation>
    <scope>NUCLEOTIDE SEQUENCE [LARGE SCALE GENOMIC DNA]</scope>
</reference>
<evidence type="ECO:0000313" key="1">
    <source>
        <dbReference type="EMBL" id="AGF84974.1"/>
    </source>
</evidence>
<gene>
    <name evidence="1" type="ORF">glt_00165</name>
</gene>
<organism evidence="1 2">
    <name type="scientific">Moumouvirus goulette</name>
    <dbReference type="NCBI Taxonomy" id="1247379"/>
    <lineage>
        <taxon>Viruses</taxon>
        <taxon>Varidnaviria</taxon>
        <taxon>Bamfordvirae</taxon>
        <taxon>Nucleocytoviricota</taxon>
        <taxon>Megaviricetes</taxon>
        <taxon>Imitervirales</taxon>
        <taxon>Mimiviridae</taxon>
        <taxon>Megamimivirinae</taxon>
        <taxon>Moumouvirus</taxon>
        <taxon>Moumouvirus goulettemassiliense</taxon>
    </lineage>
</organism>
<keyword evidence="2" id="KW-1185">Reference proteome</keyword>
<dbReference type="EMBL" id="KC008572">
    <property type="protein sequence ID" value="AGF84974.1"/>
    <property type="molecule type" value="Genomic_DNA"/>
</dbReference>
<accession>M1PAV2</accession>
<dbReference type="Gene3D" id="2.60.120.590">
    <property type="entry name" value="Alpha-ketoglutarate-dependent dioxygenase AlkB-like"/>
    <property type="match status" value="1"/>
</dbReference>
<dbReference type="SUPFAM" id="SSF51197">
    <property type="entry name" value="Clavaminate synthase-like"/>
    <property type="match status" value="1"/>
</dbReference>
<proteinExistence type="predicted"/>
<protein>
    <submittedName>
        <fullName evidence="1">Uncharacterized protein</fullName>
    </submittedName>
</protein>